<dbReference type="AlphaFoldDB" id="A0A665TWW6"/>
<name>A0A665TWW6_ECHNA</name>
<dbReference type="GO" id="GO:0001771">
    <property type="term" value="P:immunological synapse formation"/>
    <property type="evidence" value="ECO:0007669"/>
    <property type="project" value="TreeGrafter"/>
</dbReference>
<dbReference type="PANTHER" id="PTHR46096">
    <property type="entry name" value="PERFORIN-1"/>
    <property type="match status" value="1"/>
</dbReference>
<dbReference type="Pfam" id="PF01823">
    <property type="entry name" value="MACPF"/>
    <property type="match status" value="1"/>
</dbReference>
<dbReference type="GO" id="GO:0001913">
    <property type="term" value="P:T cell mediated cytotoxicity"/>
    <property type="evidence" value="ECO:0007669"/>
    <property type="project" value="TreeGrafter"/>
</dbReference>
<dbReference type="InterPro" id="IPR035892">
    <property type="entry name" value="C2_domain_sf"/>
</dbReference>
<dbReference type="GO" id="GO:0016020">
    <property type="term" value="C:membrane"/>
    <property type="evidence" value="ECO:0007669"/>
    <property type="project" value="UniProtKB-SubCell"/>
</dbReference>
<evidence type="ECO:0000313" key="10">
    <source>
        <dbReference type="Ensembl" id="ENSENLP00000011717.1"/>
    </source>
</evidence>
<reference evidence="10" key="2">
    <citation type="submission" date="2025-08" db="UniProtKB">
        <authorList>
            <consortium name="Ensembl"/>
        </authorList>
    </citation>
    <scope>IDENTIFICATION</scope>
</reference>
<dbReference type="InterPro" id="IPR020864">
    <property type="entry name" value="MACPF"/>
</dbReference>
<sequence>MLSLSTPLPLYLSVLLFLLHSPPVLTCQPGSRSQCESAPFVPGHNLVGEGFDVVTLQHKGAYLFDIQTYLNSNGTCTLCSNPHHGNELQKIPLSVVDWRAFTKLDSGVHSTVHESVRYSTVLLSHSVMITEVSNMVLGGTRSALYNFAEAKSREDRFLFSINSVNLRLYGYRVSNKPTLSSEFTRDVWELPRVYNSSTKEHYKEFINTYGTHFIRKVHLGGRFRQVTATRTCLSFLNGLSSIQVHAAQSCLSVGLGIAGLSFSHQECQKVLHNRDTTTHFGAGLVDHFTEVAGGKWGKDFSFTQDNSAIYTNWSKTVRELPDIVLYNIRPIYRLFPNWARKLGMKAAIEDYIDENAMSKSSRQPSCARYNPNLSSDCCPRQTSWGRLQVTLLRGWNLYGDYVSVTDAYGEITYGSKFRKTRMIQSNDPRWYDSYDLGYVRLKLWMEVWDEDPAHDGDDRLISCYTYVRQGNHEQSCYDGNSGFRFEYTLTCDRHLTGDRCDRYKPSAPIYSLLLSRYDNIVKSLTSFCSFCKLTHFW</sequence>
<accession>A0A665TWW6</accession>
<reference evidence="10" key="3">
    <citation type="submission" date="2025-09" db="UniProtKB">
        <authorList>
            <consortium name="Ensembl"/>
        </authorList>
    </citation>
    <scope>IDENTIFICATION</scope>
</reference>
<feature type="chain" id="PRO_5025681799" description="MACPF domain-containing protein" evidence="8">
    <location>
        <begin position="27"/>
        <end position="537"/>
    </location>
</feature>
<keyword evidence="11" id="KW-1185">Reference proteome</keyword>
<dbReference type="PROSITE" id="PS00279">
    <property type="entry name" value="MACPF_1"/>
    <property type="match status" value="1"/>
</dbReference>
<dbReference type="GO" id="GO:0031640">
    <property type="term" value="P:killing of cells of another organism"/>
    <property type="evidence" value="ECO:0007669"/>
    <property type="project" value="UniProtKB-KW"/>
</dbReference>
<reference evidence="10" key="1">
    <citation type="submission" date="2021-04" db="EMBL/GenBank/DDBJ databases">
        <authorList>
            <consortium name="Wellcome Sanger Institute Data Sharing"/>
        </authorList>
    </citation>
    <scope>NUCLEOTIDE SEQUENCE [LARGE SCALE GENOMIC DNA]</scope>
</reference>
<dbReference type="GO" id="GO:0022829">
    <property type="term" value="F:wide pore channel activity"/>
    <property type="evidence" value="ECO:0007669"/>
    <property type="project" value="TreeGrafter"/>
</dbReference>
<evidence type="ECO:0000256" key="4">
    <source>
        <dbReference type="ARBA" id="ARBA00022525"/>
    </source>
</evidence>
<organism evidence="10 11">
    <name type="scientific">Echeneis naucrates</name>
    <name type="common">Live sharksucker</name>
    <dbReference type="NCBI Taxonomy" id="173247"/>
    <lineage>
        <taxon>Eukaryota</taxon>
        <taxon>Metazoa</taxon>
        <taxon>Chordata</taxon>
        <taxon>Craniata</taxon>
        <taxon>Vertebrata</taxon>
        <taxon>Euteleostomi</taxon>
        <taxon>Actinopterygii</taxon>
        <taxon>Neopterygii</taxon>
        <taxon>Teleostei</taxon>
        <taxon>Neoteleostei</taxon>
        <taxon>Acanthomorphata</taxon>
        <taxon>Carangaria</taxon>
        <taxon>Carangiformes</taxon>
        <taxon>Echeneidae</taxon>
        <taxon>Echeneis</taxon>
    </lineage>
</organism>
<dbReference type="Proteomes" id="UP000472264">
    <property type="component" value="Chromosome 1"/>
</dbReference>
<protein>
    <recommendedName>
        <fullName evidence="9">MACPF domain-containing protein</fullName>
    </recommendedName>
</protein>
<dbReference type="Gene3D" id="2.60.40.150">
    <property type="entry name" value="C2 domain"/>
    <property type="match status" value="1"/>
</dbReference>
<evidence type="ECO:0000256" key="7">
    <source>
        <dbReference type="ARBA" id="ARBA00023157"/>
    </source>
</evidence>
<evidence type="ECO:0000256" key="3">
    <source>
        <dbReference type="ARBA" id="ARBA00009214"/>
    </source>
</evidence>
<dbReference type="PROSITE" id="PS51412">
    <property type="entry name" value="MACPF_2"/>
    <property type="match status" value="1"/>
</dbReference>
<gene>
    <name evidence="10" type="primary">LOC115048105</name>
</gene>
<keyword evidence="7" id="KW-1015">Disulfide bond</keyword>
<comment type="subcellular location">
    <subcellularLocation>
        <location evidence="1">Membrane</location>
    </subcellularLocation>
    <subcellularLocation>
        <location evidence="2">Secreted</location>
    </subcellularLocation>
</comment>
<proteinExistence type="inferred from homology"/>
<evidence type="ECO:0000256" key="2">
    <source>
        <dbReference type="ARBA" id="ARBA00004613"/>
    </source>
</evidence>
<evidence type="ECO:0000256" key="6">
    <source>
        <dbReference type="ARBA" id="ARBA00023136"/>
    </source>
</evidence>
<keyword evidence="4" id="KW-0964">Secreted</keyword>
<dbReference type="OMA" id="THYISNV"/>
<evidence type="ECO:0000256" key="1">
    <source>
        <dbReference type="ARBA" id="ARBA00004370"/>
    </source>
</evidence>
<evidence type="ECO:0000256" key="8">
    <source>
        <dbReference type="SAM" id="SignalP"/>
    </source>
</evidence>
<comment type="similarity">
    <text evidence="3">Belongs to the complement C6/C7/C8/C9 family.</text>
</comment>
<keyword evidence="8" id="KW-0732">Signal</keyword>
<dbReference type="GO" id="GO:0005576">
    <property type="term" value="C:extracellular region"/>
    <property type="evidence" value="ECO:0007669"/>
    <property type="project" value="UniProtKB-SubCell"/>
</dbReference>
<feature type="domain" description="MACPF" evidence="9">
    <location>
        <begin position="31"/>
        <end position="363"/>
    </location>
</feature>
<dbReference type="SMART" id="SM00457">
    <property type="entry name" value="MACPF"/>
    <property type="match status" value="1"/>
</dbReference>
<evidence type="ECO:0000259" key="9">
    <source>
        <dbReference type="PROSITE" id="PS51412"/>
    </source>
</evidence>
<dbReference type="GO" id="GO:0051607">
    <property type="term" value="P:defense response to virus"/>
    <property type="evidence" value="ECO:0007669"/>
    <property type="project" value="TreeGrafter"/>
</dbReference>
<evidence type="ECO:0000256" key="5">
    <source>
        <dbReference type="ARBA" id="ARBA00022852"/>
    </source>
</evidence>
<dbReference type="Ensembl" id="ENSENLT00000012222.1">
    <property type="protein sequence ID" value="ENSENLP00000011717.1"/>
    <property type="gene ID" value="ENSENLG00000005638.1"/>
</dbReference>
<dbReference type="PANTHER" id="PTHR46096:SF1">
    <property type="entry name" value="PERFORIN 1.5"/>
    <property type="match status" value="1"/>
</dbReference>
<evidence type="ECO:0000313" key="11">
    <source>
        <dbReference type="Proteomes" id="UP000472264"/>
    </source>
</evidence>
<dbReference type="InterPro" id="IPR020863">
    <property type="entry name" value="MACPF_CS"/>
</dbReference>
<dbReference type="InterPro" id="IPR052784">
    <property type="entry name" value="Perforin-1_pore-forming"/>
</dbReference>
<dbReference type="SUPFAM" id="SSF49562">
    <property type="entry name" value="C2 domain (Calcium/lipid-binding domain, CaLB)"/>
    <property type="match status" value="1"/>
</dbReference>
<keyword evidence="6" id="KW-0472">Membrane</keyword>
<dbReference type="InParanoid" id="A0A665TWW6"/>
<feature type="signal peptide" evidence="8">
    <location>
        <begin position="1"/>
        <end position="26"/>
    </location>
</feature>
<keyword evidence="5" id="KW-0204">Cytolysis</keyword>